<organism evidence="8 9">
    <name type="scientific">Ktedonosporobacter rubrisoli</name>
    <dbReference type="NCBI Taxonomy" id="2509675"/>
    <lineage>
        <taxon>Bacteria</taxon>
        <taxon>Bacillati</taxon>
        <taxon>Chloroflexota</taxon>
        <taxon>Ktedonobacteria</taxon>
        <taxon>Ktedonobacterales</taxon>
        <taxon>Ktedonosporobacteraceae</taxon>
        <taxon>Ktedonosporobacter</taxon>
    </lineage>
</organism>
<dbReference type="GO" id="GO:0016987">
    <property type="term" value="F:sigma factor activity"/>
    <property type="evidence" value="ECO:0007669"/>
    <property type="project" value="UniProtKB-KW"/>
</dbReference>
<dbReference type="EMBL" id="CP035758">
    <property type="protein sequence ID" value="QBD76281.1"/>
    <property type="molecule type" value="Genomic_DNA"/>
</dbReference>
<evidence type="ECO:0000256" key="1">
    <source>
        <dbReference type="ARBA" id="ARBA00010641"/>
    </source>
</evidence>
<feature type="domain" description="RNA polymerase sigma factor 70 region 4 type 2" evidence="7">
    <location>
        <begin position="137"/>
        <end position="187"/>
    </location>
</feature>
<evidence type="ECO:0000256" key="4">
    <source>
        <dbReference type="ARBA" id="ARBA00023163"/>
    </source>
</evidence>
<dbReference type="SUPFAM" id="SSF88946">
    <property type="entry name" value="Sigma2 domain of RNA polymerase sigma factors"/>
    <property type="match status" value="1"/>
</dbReference>
<dbReference type="Pfam" id="PF04542">
    <property type="entry name" value="Sigma70_r2"/>
    <property type="match status" value="1"/>
</dbReference>
<evidence type="ECO:0000313" key="8">
    <source>
        <dbReference type="EMBL" id="QBD76281.1"/>
    </source>
</evidence>
<reference evidence="8 9" key="1">
    <citation type="submission" date="2019-01" db="EMBL/GenBank/DDBJ databases">
        <title>Ktedonosporobacter rubrisoli SCAWS-G2.</title>
        <authorList>
            <person name="Huang Y."/>
            <person name="Yan B."/>
        </authorList>
    </citation>
    <scope>NUCLEOTIDE SEQUENCE [LARGE SCALE GENOMIC DNA]</scope>
    <source>
        <strain evidence="8 9">SCAWS-G2</strain>
    </source>
</reference>
<proteinExistence type="inferred from homology"/>
<name>A0A4V0YYH9_KTERU</name>
<keyword evidence="2" id="KW-0805">Transcription regulation</keyword>
<evidence type="ECO:0000256" key="5">
    <source>
        <dbReference type="SAM" id="MobiDB-lite"/>
    </source>
</evidence>
<feature type="region of interest" description="Disordered" evidence="5">
    <location>
        <begin position="103"/>
        <end position="123"/>
    </location>
</feature>
<dbReference type="NCBIfam" id="TIGR02937">
    <property type="entry name" value="sigma70-ECF"/>
    <property type="match status" value="1"/>
</dbReference>
<gene>
    <name evidence="8" type="ORF">EPA93_09770</name>
</gene>
<dbReference type="PANTHER" id="PTHR43133:SF32">
    <property type="entry name" value="BLR3042 PROTEIN"/>
    <property type="match status" value="1"/>
</dbReference>
<evidence type="ECO:0000313" key="9">
    <source>
        <dbReference type="Proteomes" id="UP000290365"/>
    </source>
</evidence>
<dbReference type="AlphaFoldDB" id="A0A4V0YYH9"/>
<dbReference type="PANTHER" id="PTHR43133">
    <property type="entry name" value="RNA POLYMERASE ECF-TYPE SIGMA FACTO"/>
    <property type="match status" value="1"/>
</dbReference>
<dbReference type="GO" id="GO:0003677">
    <property type="term" value="F:DNA binding"/>
    <property type="evidence" value="ECO:0007669"/>
    <property type="project" value="InterPro"/>
</dbReference>
<evidence type="ECO:0000259" key="6">
    <source>
        <dbReference type="Pfam" id="PF04542"/>
    </source>
</evidence>
<dbReference type="InterPro" id="IPR013249">
    <property type="entry name" value="RNA_pol_sigma70_r4_t2"/>
</dbReference>
<dbReference type="Proteomes" id="UP000290365">
    <property type="component" value="Chromosome"/>
</dbReference>
<feature type="domain" description="RNA polymerase sigma-70 region 2" evidence="6">
    <location>
        <begin position="35"/>
        <end position="101"/>
    </location>
</feature>
<keyword evidence="3" id="KW-0731">Sigma factor</keyword>
<sequence length="204" mass="23371">MEGKRARSCMQTDIQRDRAWLARIRKGDQESFKQLYATYRPRIYGYLWLQLGKDPYKAEEITQDVFLSVWRNAHTYRAEASVATRIFSIAHYQALNARRSQHDHQESLLTEESADGEGQETLSTSSHENAILDMLTLSEVFQRLSAQHQAVLNLVCLQGFSLAEVARILNVPVGTVKSRVNYARRALLALLRQNREEGANIYGQ</sequence>
<evidence type="ECO:0000256" key="2">
    <source>
        <dbReference type="ARBA" id="ARBA00023015"/>
    </source>
</evidence>
<accession>A0A4V0YYH9</accession>
<dbReference type="InterPro" id="IPR013325">
    <property type="entry name" value="RNA_pol_sigma_r2"/>
</dbReference>
<evidence type="ECO:0000256" key="3">
    <source>
        <dbReference type="ARBA" id="ARBA00023082"/>
    </source>
</evidence>
<dbReference type="InterPro" id="IPR039425">
    <property type="entry name" value="RNA_pol_sigma-70-like"/>
</dbReference>
<comment type="similarity">
    <text evidence="1">Belongs to the sigma-70 factor family. ECF subfamily.</text>
</comment>
<dbReference type="Gene3D" id="1.10.10.10">
    <property type="entry name" value="Winged helix-like DNA-binding domain superfamily/Winged helix DNA-binding domain"/>
    <property type="match status" value="1"/>
</dbReference>
<dbReference type="KEGG" id="kbs:EPA93_09770"/>
<dbReference type="OrthoDB" id="157311at2"/>
<dbReference type="InterPro" id="IPR013324">
    <property type="entry name" value="RNA_pol_sigma_r3/r4-like"/>
</dbReference>
<dbReference type="InterPro" id="IPR036388">
    <property type="entry name" value="WH-like_DNA-bd_sf"/>
</dbReference>
<dbReference type="Gene3D" id="1.10.1740.10">
    <property type="match status" value="1"/>
</dbReference>
<dbReference type="GO" id="GO:0006352">
    <property type="term" value="P:DNA-templated transcription initiation"/>
    <property type="evidence" value="ECO:0007669"/>
    <property type="project" value="InterPro"/>
</dbReference>
<evidence type="ECO:0000259" key="7">
    <source>
        <dbReference type="Pfam" id="PF08281"/>
    </source>
</evidence>
<keyword evidence="4" id="KW-0804">Transcription</keyword>
<dbReference type="SUPFAM" id="SSF88659">
    <property type="entry name" value="Sigma3 and sigma4 domains of RNA polymerase sigma factors"/>
    <property type="match status" value="1"/>
</dbReference>
<dbReference type="InterPro" id="IPR014284">
    <property type="entry name" value="RNA_pol_sigma-70_dom"/>
</dbReference>
<dbReference type="Pfam" id="PF08281">
    <property type="entry name" value="Sigma70_r4_2"/>
    <property type="match status" value="1"/>
</dbReference>
<keyword evidence="9" id="KW-1185">Reference proteome</keyword>
<protein>
    <submittedName>
        <fullName evidence="8">RNA polymerase sigma factor</fullName>
    </submittedName>
</protein>
<dbReference type="InterPro" id="IPR007627">
    <property type="entry name" value="RNA_pol_sigma70_r2"/>
</dbReference>